<evidence type="ECO:0000313" key="2">
    <source>
        <dbReference type="Proteomes" id="UP000054995"/>
    </source>
</evidence>
<dbReference type="EMBL" id="JYDT01000029">
    <property type="protein sequence ID" value="KRY89665.1"/>
    <property type="molecule type" value="Genomic_DNA"/>
</dbReference>
<protein>
    <submittedName>
        <fullName evidence="1">Uncharacterized protein</fullName>
    </submittedName>
</protein>
<name>A0A0V1FUX2_TRIPS</name>
<reference evidence="1 2" key="1">
    <citation type="submission" date="2015-01" db="EMBL/GenBank/DDBJ databases">
        <title>Evolution of Trichinella species and genotypes.</title>
        <authorList>
            <person name="Korhonen P.K."/>
            <person name="Edoardo P."/>
            <person name="Giuseppe L.R."/>
            <person name="Gasser R.B."/>
        </authorList>
    </citation>
    <scope>NUCLEOTIDE SEQUENCE [LARGE SCALE GENOMIC DNA]</scope>
    <source>
        <strain evidence="1">ISS470</strain>
    </source>
</reference>
<dbReference type="Proteomes" id="UP000054995">
    <property type="component" value="Unassembled WGS sequence"/>
</dbReference>
<comment type="caution">
    <text evidence="1">The sequence shown here is derived from an EMBL/GenBank/DDBJ whole genome shotgun (WGS) entry which is preliminary data.</text>
</comment>
<dbReference type="AlphaFoldDB" id="A0A0V1FUX2"/>
<proteinExistence type="predicted"/>
<sequence length="60" mass="6929">MTKFRLCKSTESESAIESYRMKIQVNITIFASSRFLASYSCKAKKPQDHDQKLACYQDDS</sequence>
<keyword evidence="2" id="KW-1185">Reference proteome</keyword>
<organism evidence="1 2">
    <name type="scientific">Trichinella pseudospiralis</name>
    <name type="common">Parasitic roundworm</name>
    <dbReference type="NCBI Taxonomy" id="6337"/>
    <lineage>
        <taxon>Eukaryota</taxon>
        <taxon>Metazoa</taxon>
        <taxon>Ecdysozoa</taxon>
        <taxon>Nematoda</taxon>
        <taxon>Enoplea</taxon>
        <taxon>Dorylaimia</taxon>
        <taxon>Trichinellida</taxon>
        <taxon>Trichinellidae</taxon>
        <taxon>Trichinella</taxon>
    </lineage>
</organism>
<evidence type="ECO:0000313" key="1">
    <source>
        <dbReference type="EMBL" id="KRY89665.1"/>
    </source>
</evidence>
<accession>A0A0V1FUX2</accession>
<gene>
    <name evidence="1" type="ORF">T4D_12657</name>
</gene>
<dbReference type="OrthoDB" id="10368349at2759"/>